<organism evidence="1 2">
    <name type="scientific">Hypocrea jecorina (strain ATCC 56765 / BCRC 32924 / NRRL 11460 / Rut C-30)</name>
    <name type="common">Trichoderma reesei</name>
    <dbReference type="NCBI Taxonomy" id="1344414"/>
    <lineage>
        <taxon>Eukaryota</taxon>
        <taxon>Fungi</taxon>
        <taxon>Dikarya</taxon>
        <taxon>Ascomycota</taxon>
        <taxon>Pezizomycotina</taxon>
        <taxon>Sordariomycetes</taxon>
        <taxon>Hypocreomycetidae</taxon>
        <taxon>Hypocreales</taxon>
        <taxon>Hypocreaceae</taxon>
        <taxon>Trichoderma</taxon>
    </lineage>
</organism>
<dbReference type="KEGG" id="trr:M419DRAFT_69086"/>
<dbReference type="EMBL" id="KI911139">
    <property type="protein sequence ID" value="ETS06596.1"/>
    <property type="molecule type" value="Genomic_DNA"/>
</dbReference>
<gene>
    <name evidence="1" type="ORF">M419DRAFT_69086</name>
</gene>
<evidence type="ECO:0000313" key="1">
    <source>
        <dbReference type="EMBL" id="ETS06596.1"/>
    </source>
</evidence>
<dbReference type="Proteomes" id="UP000024376">
    <property type="component" value="Unassembled WGS sequence"/>
</dbReference>
<name>A0A024SN55_HYPJR</name>
<dbReference type="AlphaFoldDB" id="A0A024SN55"/>
<dbReference type="OrthoDB" id="4896153at2759"/>
<reference evidence="2" key="1">
    <citation type="journal article" date="2013" name="Ind. Biotechnol.">
        <title>Comparative genomics analysis of Trichoderma reesei strains.</title>
        <authorList>
            <person name="Koike H."/>
            <person name="Aerts A."/>
            <person name="LaButti K."/>
            <person name="Grigoriev I.V."/>
            <person name="Baker S.E."/>
        </authorList>
    </citation>
    <scope>NUCLEOTIDE SEQUENCE [LARGE SCALE GENOMIC DNA]</scope>
    <source>
        <strain evidence="2">ATCC 56765 / BCRC 32924 / NRRL 11460 / Rut C-30</strain>
    </source>
</reference>
<proteinExistence type="predicted"/>
<evidence type="ECO:0000313" key="2">
    <source>
        <dbReference type="Proteomes" id="UP000024376"/>
    </source>
</evidence>
<accession>A0A024SN55</accession>
<protein>
    <submittedName>
        <fullName evidence="1">Uncharacterized protein</fullName>
    </submittedName>
</protein>
<sequence>MGEFEIDRLHFTSPTMSAFNLEISATIDPEVQIPWSSRVAICLLHRHRLIGKKTLRKTYIIPDEDNEVKIRLESLNIQNLVALKAFFENLMPKNGVTQEESAGLAVTAALDHDDSANELSISIELDYMAMLSISCLDFKRCDESIRISFKMSSPSPVYMSFGQCQFILKKGGNVLALLDGYFDIELGGSEIVLEGDAIVADTNFSGIAILKGVKALKEGNTWIAHAIRSFEAEVNLDRKHL</sequence>
<dbReference type="HOGENOM" id="CLU_085784_0_0_1"/>